<dbReference type="Pfam" id="PF08909">
    <property type="entry name" value="DUF1854"/>
    <property type="match status" value="1"/>
</dbReference>
<comment type="caution">
    <text evidence="2">The sequence shown here is derived from an EMBL/GenBank/DDBJ whole genome shotgun (WGS) entry which is preliminary data.</text>
</comment>
<evidence type="ECO:0000313" key="2">
    <source>
        <dbReference type="EMBL" id="NDY82622.1"/>
    </source>
</evidence>
<accession>A0A6B2QXA0</accession>
<evidence type="ECO:0000259" key="1">
    <source>
        <dbReference type="Pfam" id="PF08909"/>
    </source>
</evidence>
<protein>
    <submittedName>
        <fullName evidence="2">DUF1854 domain-containing protein</fullName>
    </submittedName>
</protein>
<sequence length="154" mass="17320">MPDIRIIRNQAGRLVLTLDDGQVHEGVVPVRAFPVFAPESCLAIMSSDGKELAWVDNPADLPEDVRILVQEEIATREMMPEILRITAVSTFSTPSTWSVDTDRGATQFVLKAEEDIRRLLAGTLIITDSHGLRFLLRDILTLDKHSKRILDRFL</sequence>
<feature type="domain" description="DUF1854" evidence="1">
    <location>
        <begin position="24"/>
        <end position="153"/>
    </location>
</feature>
<reference evidence="2" key="1">
    <citation type="submission" date="2020-02" db="EMBL/GenBank/DDBJ databases">
        <authorList>
            <person name="Chen W.-M."/>
        </authorList>
    </citation>
    <scope>NUCLEOTIDE SEQUENCE</scope>
    <source>
        <strain evidence="2">NBD-18</strain>
    </source>
</reference>
<dbReference type="InterPro" id="IPR015005">
    <property type="entry name" value="DUF1854"/>
</dbReference>
<gene>
    <name evidence="2" type="ORF">G3I67_05180</name>
</gene>
<proteinExistence type="predicted"/>
<dbReference type="RefSeq" id="WP_163652249.1">
    <property type="nucleotide sequence ID" value="NZ_JAAGRN010000003.1"/>
</dbReference>
<dbReference type="AlphaFoldDB" id="A0A6B2QXA0"/>
<organism evidence="2">
    <name type="scientific">Sheuella amnicola</name>
    <dbReference type="NCBI Taxonomy" id="2707330"/>
    <lineage>
        <taxon>Bacteria</taxon>
        <taxon>Pseudomonadati</taxon>
        <taxon>Pseudomonadota</taxon>
        <taxon>Betaproteobacteria</taxon>
        <taxon>Burkholderiales</taxon>
        <taxon>Alcaligenaceae</taxon>
        <taxon>Sheuella</taxon>
    </lineage>
</organism>
<dbReference type="EMBL" id="JAAGRN010000003">
    <property type="protein sequence ID" value="NDY82622.1"/>
    <property type="molecule type" value="Genomic_DNA"/>
</dbReference>
<name>A0A6B2QXA0_9BURK</name>